<sequence length="44" mass="5048">MIITKRPFINKQLTPSSVHSVVIFMRGCHVLLKKKAPNPRSRAF</sequence>
<organism evidence="1 2">
    <name type="scientific">Bacillus subtilis</name>
    <dbReference type="NCBI Taxonomy" id="1423"/>
    <lineage>
        <taxon>Bacteria</taxon>
        <taxon>Bacillati</taxon>
        <taxon>Bacillota</taxon>
        <taxon>Bacilli</taxon>
        <taxon>Bacillales</taxon>
        <taxon>Bacillaceae</taxon>
        <taxon>Bacillus</taxon>
    </lineage>
</organism>
<accession>A0A0D1KVR3</accession>
<proteinExistence type="predicted"/>
<reference evidence="1 2" key="1">
    <citation type="submission" date="2014-12" db="EMBL/GenBank/DDBJ databases">
        <title>Comparative genome analysis of Bacillus coagulans HM-08, Clostridium butyricum HM-68, Bacillus subtilis HM-66 and Bacillus licheniformis BL-09.</title>
        <authorList>
            <person name="Zhang H."/>
        </authorList>
    </citation>
    <scope>NUCLEOTIDE SEQUENCE [LARGE SCALE GENOMIC DNA]</scope>
    <source>
        <strain evidence="1 2">HM-66</strain>
    </source>
</reference>
<evidence type="ECO:0000313" key="2">
    <source>
        <dbReference type="Proteomes" id="UP000032247"/>
    </source>
</evidence>
<evidence type="ECO:0000313" key="1">
    <source>
        <dbReference type="EMBL" id="KIU10317.1"/>
    </source>
</evidence>
<name>A0A0D1KVR3_BACIU</name>
<dbReference type="AlphaFoldDB" id="A0A0D1KVR3"/>
<protein>
    <submittedName>
        <fullName evidence="1">Uncharacterized protein</fullName>
    </submittedName>
</protein>
<dbReference type="EMBL" id="JXBC01000005">
    <property type="protein sequence ID" value="KIU10317.1"/>
    <property type="molecule type" value="Genomic_DNA"/>
</dbReference>
<dbReference type="Proteomes" id="UP000032247">
    <property type="component" value="Unassembled WGS sequence"/>
</dbReference>
<comment type="caution">
    <text evidence="1">The sequence shown here is derived from an EMBL/GenBank/DDBJ whole genome shotgun (WGS) entry which is preliminary data.</text>
</comment>
<dbReference type="PATRIC" id="fig|1423.173.peg.3335"/>
<gene>
    <name evidence="1" type="ORF">SC09_Contig26orf00099</name>
</gene>